<dbReference type="Pfam" id="PF21906">
    <property type="entry name" value="WHD_NrtR"/>
    <property type="match status" value="1"/>
</dbReference>
<keyword evidence="3" id="KW-1185">Reference proteome</keyword>
<dbReference type="AlphaFoldDB" id="A0A2S0I2H5"/>
<evidence type="ECO:0000313" key="2">
    <source>
        <dbReference type="EMBL" id="AVJ26221.1"/>
    </source>
</evidence>
<dbReference type="EMBL" id="CP023270">
    <property type="protein sequence ID" value="AVJ26221.1"/>
    <property type="molecule type" value="Genomic_DNA"/>
</dbReference>
<dbReference type="InterPro" id="IPR054105">
    <property type="entry name" value="WHD_NrtR"/>
</dbReference>
<dbReference type="RefSeq" id="WP_105237300.1">
    <property type="nucleotide sequence ID" value="NZ_CP023270.1"/>
</dbReference>
<reference evidence="2 3" key="1">
    <citation type="submission" date="2017-09" db="EMBL/GenBank/DDBJ databases">
        <title>Genomic, metabolic, and phenotypic characteristics of bacterial isolates from the natural microbiome of the model nematode Caenorhabditis elegans.</title>
        <authorList>
            <person name="Zimmermann J."/>
            <person name="Obeng N."/>
            <person name="Yang W."/>
            <person name="Obeng O."/>
            <person name="Kissoyan K."/>
            <person name="Pees B."/>
            <person name="Dirksen P."/>
            <person name="Hoppner M."/>
            <person name="Franke A."/>
            <person name="Rosenstiel P."/>
            <person name="Leippe M."/>
            <person name="Dierking K."/>
            <person name="Kaleta C."/>
            <person name="Schulenburg H."/>
        </authorList>
    </citation>
    <scope>NUCLEOTIDE SEQUENCE [LARGE SCALE GENOMIC DNA]</scope>
    <source>
        <strain evidence="2 3">MYb73</strain>
    </source>
</reference>
<dbReference type="Proteomes" id="UP000239477">
    <property type="component" value="Chromosome"/>
</dbReference>
<evidence type="ECO:0000259" key="1">
    <source>
        <dbReference type="Pfam" id="PF21906"/>
    </source>
</evidence>
<proteinExistence type="predicted"/>
<organism evidence="2 3">
    <name type="scientific">Achromobacter spanius</name>
    <dbReference type="NCBI Taxonomy" id="217203"/>
    <lineage>
        <taxon>Bacteria</taxon>
        <taxon>Pseudomonadati</taxon>
        <taxon>Pseudomonadota</taxon>
        <taxon>Betaproteobacteria</taxon>
        <taxon>Burkholderiales</taxon>
        <taxon>Alcaligenaceae</taxon>
        <taxon>Achromobacter</taxon>
    </lineage>
</organism>
<accession>A0A2S0I2H5</accession>
<dbReference type="InterPro" id="IPR036390">
    <property type="entry name" value="WH_DNA-bd_sf"/>
</dbReference>
<dbReference type="Gene3D" id="1.10.10.10">
    <property type="entry name" value="Winged helix-like DNA-binding domain superfamily/Winged helix DNA-binding domain"/>
    <property type="match status" value="1"/>
</dbReference>
<dbReference type="Gene3D" id="3.90.79.10">
    <property type="entry name" value="Nucleoside Triphosphate Pyrophosphohydrolase"/>
    <property type="match status" value="1"/>
</dbReference>
<dbReference type="InterPro" id="IPR036388">
    <property type="entry name" value="WH-like_DNA-bd_sf"/>
</dbReference>
<protein>
    <recommendedName>
        <fullName evidence="1">NrtR DNA-binding winged helix domain-containing protein</fullName>
    </recommendedName>
</protein>
<dbReference type="SUPFAM" id="SSF46785">
    <property type="entry name" value="Winged helix' DNA-binding domain"/>
    <property type="match status" value="1"/>
</dbReference>
<dbReference type="PIRSF" id="PIRSF019423">
    <property type="entry name" value="NMN_biosyn"/>
    <property type="match status" value="1"/>
</dbReference>
<dbReference type="InterPro" id="IPR011213">
    <property type="entry name" value="NMN_biosyn"/>
</dbReference>
<dbReference type="SUPFAM" id="SSF55811">
    <property type="entry name" value="Nudix"/>
    <property type="match status" value="1"/>
</dbReference>
<dbReference type="InterPro" id="IPR015797">
    <property type="entry name" value="NUDIX_hydrolase-like_dom_sf"/>
</dbReference>
<evidence type="ECO:0000313" key="3">
    <source>
        <dbReference type="Proteomes" id="UP000239477"/>
    </source>
</evidence>
<gene>
    <name evidence="2" type="ORF">CLM73_03280</name>
</gene>
<dbReference type="OrthoDB" id="5417595at2"/>
<name>A0A2S0I2H5_9BURK</name>
<feature type="domain" description="NrtR DNA-binding winged helix" evidence="1">
    <location>
        <begin position="228"/>
        <end position="288"/>
    </location>
</feature>
<sequence length="309" mass="34484">MTESVERSVHAELVAVLVAVTNGEPRVLTTDDARALPAGPFELSHRSLQAGLRDWVEAQTHHPLGYVEQLYTFADGDRSDESGGRVISVSYLGLTREAGETGVAQVGWQDWYRYFPWEDRRAGTPALVEDVIVPRLTAWCEGSADASIRARRQQRAAITFGLDGAAWNEDMVLQRYELLFEAGLVPEAVRRTGVTAVVPGQPMRHDHRRILATGIARLRAKIKYRPVVFELMPDEFTLLQLQMAVEALAGRGLHKQNFRRFIEQQDLVEETGAMATGTAGRPAKLFRFRRDVLLERAIAGSKLPVSRVV</sequence>